<evidence type="ECO:0000313" key="4">
    <source>
        <dbReference type="Proteomes" id="UP001595075"/>
    </source>
</evidence>
<dbReference type="Proteomes" id="UP001595075">
    <property type="component" value="Unassembled WGS sequence"/>
</dbReference>
<dbReference type="PANTHER" id="PTHR15004">
    <property type="entry name" value="GLUTAMYL-TRNA(GLN) AMIDOTRANSFERASE SUBUNIT C, MITOCHONDRIAL"/>
    <property type="match status" value="1"/>
</dbReference>
<dbReference type="Gene3D" id="1.10.20.60">
    <property type="entry name" value="Glu-tRNAGln amidotransferase C subunit, N-terminal domain"/>
    <property type="match status" value="1"/>
</dbReference>
<accession>A0ABR4CWL5</accession>
<proteinExistence type="predicted"/>
<feature type="domain" description="Glutamyl-tRNA amidotransferase complex subunit Gta3" evidence="2">
    <location>
        <begin position="63"/>
        <end position="119"/>
    </location>
</feature>
<dbReference type="PANTHER" id="PTHR15004:SF0">
    <property type="entry name" value="GLUTAMYL-TRNA(GLN) AMIDOTRANSFERASE SUBUNIT C, MITOCHONDRIAL"/>
    <property type="match status" value="1"/>
</dbReference>
<feature type="region of interest" description="Disordered" evidence="1">
    <location>
        <begin position="193"/>
        <end position="224"/>
    </location>
</feature>
<gene>
    <name evidence="3" type="ORF">VTL71DRAFT_10887</name>
</gene>
<dbReference type="SUPFAM" id="SSF141000">
    <property type="entry name" value="Glu-tRNAGln amidotransferase C subunit"/>
    <property type="match status" value="1"/>
</dbReference>
<keyword evidence="4" id="KW-1185">Reference proteome</keyword>
<evidence type="ECO:0000256" key="1">
    <source>
        <dbReference type="SAM" id="MobiDB-lite"/>
    </source>
</evidence>
<dbReference type="EMBL" id="JAZHXI010000003">
    <property type="protein sequence ID" value="KAL2073561.1"/>
    <property type="molecule type" value="Genomic_DNA"/>
</dbReference>
<organism evidence="3 4">
    <name type="scientific">Oculimacula yallundae</name>
    <dbReference type="NCBI Taxonomy" id="86028"/>
    <lineage>
        <taxon>Eukaryota</taxon>
        <taxon>Fungi</taxon>
        <taxon>Dikarya</taxon>
        <taxon>Ascomycota</taxon>
        <taxon>Pezizomycotina</taxon>
        <taxon>Leotiomycetes</taxon>
        <taxon>Helotiales</taxon>
        <taxon>Ploettnerulaceae</taxon>
        <taxon>Oculimacula</taxon>
    </lineage>
</organism>
<protein>
    <recommendedName>
        <fullName evidence="2">Glutamyl-tRNA amidotransferase complex subunit Gta3 domain-containing protein</fullName>
    </recommendedName>
</protein>
<comment type="caution">
    <text evidence="3">The sequence shown here is derived from an EMBL/GenBank/DDBJ whole genome shotgun (WGS) entry which is preliminary data.</text>
</comment>
<feature type="compositionally biased region" description="Basic and acidic residues" evidence="1">
    <location>
        <begin position="194"/>
        <end position="215"/>
    </location>
</feature>
<evidence type="ECO:0000259" key="2">
    <source>
        <dbReference type="Pfam" id="PF20978"/>
    </source>
</evidence>
<name>A0ABR4CWL5_9HELO</name>
<dbReference type="InterPro" id="IPR049545">
    <property type="entry name" value="Gta3_dom"/>
</dbReference>
<dbReference type="Pfam" id="PF20978">
    <property type="entry name" value="Gta3"/>
    <property type="match status" value="1"/>
</dbReference>
<dbReference type="InterPro" id="IPR003837">
    <property type="entry name" value="GatC"/>
</dbReference>
<reference evidence="3 4" key="1">
    <citation type="journal article" date="2024" name="Commun. Biol.">
        <title>Comparative genomic analysis of thermophilic fungi reveals convergent evolutionary adaptations and gene losses.</title>
        <authorList>
            <person name="Steindorff A.S."/>
            <person name="Aguilar-Pontes M.V."/>
            <person name="Robinson A.J."/>
            <person name="Andreopoulos B."/>
            <person name="LaButti K."/>
            <person name="Kuo A."/>
            <person name="Mondo S."/>
            <person name="Riley R."/>
            <person name="Otillar R."/>
            <person name="Haridas S."/>
            <person name="Lipzen A."/>
            <person name="Grimwood J."/>
            <person name="Schmutz J."/>
            <person name="Clum A."/>
            <person name="Reid I.D."/>
            <person name="Moisan M.C."/>
            <person name="Butler G."/>
            <person name="Nguyen T.T.M."/>
            <person name="Dewar K."/>
            <person name="Conant G."/>
            <person name="Drula E."/>
            <person name="Henrissat B."/>
            <person name="Hansel C."/>
            <person name="Singer S."/>
            <person name="Hutchinson M.I."/>
            <person name="de Vries R.P."/>
            <person name="Natvig D.O."/>
            <person name="Powell A.J."/>
            <person name="Tsang A."/>
            <person name="Grigoriev I.V."/>
        </authorList>
    </citation>
    <scope>NUCLEOTIDE SEQUENCE [LARGE SCALE GENOMIC DNA]</scope>
    <source>
        <strain evidence="3 4">CBS 494.80</strain>
    </source>
</reference>
<sequence length="224" mass="25148">MSNFICQSCRVHLRQSLRNQRHQLISTRSYSSKTPSKAPVDIAALLSKPSWSVRSLLPPESAPPSTEITPKKLHHLLRLSALPLPKTPEEEASMLATLHSQLHFVKNIQDVDTEGVEPLQSIRDETEEGIKDITIDLETLKEALGKEDIKGRNKRPRRRREMLPIQKGVEDWDVLKTASEKVETPLGKYFIVRSGKDDSPELSSEEAKPMMDGRGPEPLGSSKT</sequence>
<evidence type="ECO:0000313" key="3">
    <source>
        <dbReference type="EMBL" id="KAL2073561.1"/>
    </source>
</evidence>
<dbReference type="InterPro" id="IPR036113">
    <property type="entry name" value="Asp/Glu-ADT_sf_sub_c"/>
</dbReference>